<keyword evidence="3" id="KW-1185">Reference proteome</keyword>
<comment type="caution">
    <text evidence="2">The sequence shown here is derived from an EMBL/GenBank/DDBJ whole genome shotgun (WGS) entry which is preliminary data.</text>
</comment>
<dbReference type="EMBL" id="BNJJ01000013">
    <property type="protein sequence ID" value="GHO86687.1"/>
    <property type="molecule type" value="Genomic_DNA"/>
</dbReference>
<protein>
    <submittedName>
        <fullName evidence="2">Uncharacterized protein</fullName>
    </submittedName>
</protein>
<gene>
    <name evidence="2" type="ORF">KSZ_46930</name>
</gene>
<accession>A0ABQ3VKG2</accession>
<name>A0ABQ3VKG2_9CHLR</name>
<evidence type="ECO:0000313" key="2">
    <source>
        <dbReference type="EMBL" id="GHO86687.1"/>
    </source>
</evidence>
<feature type="region of interest" description="Disordered" evidence="1">
    <location>
        <begin position="54"/>
        <end position="75"/>
    </location>
</feature>
<dbReference type="Proteomes" id="UP000635565">
    <property type="component" value="Unassembled WGS sequence"/>
</dbReference>
<evidence type="ECO:0000256" key="1">
    <source>
        <dbReference type="SAM" id="MobiDB-lite"/>
    </source>
</evidence>
<reference evidence="2 3" key="1">
    <citation type="journal article" date="2021" name="Int. J. Syst. Evol. Microbiol.">
        <title>Reticulibacter mediterranei gen. nov., sp. nov., within the new family Reticulibacteraceae fam. nov., and Ktedonospora formicarum gen. nov., sp. nov., Ktedonobacter robiniae sp. nov., Dictyobacter formicarum sp. nov. and Dictyobacter arantiisoli sp. nov., belonging to the class Ktedonobacteria.</title>
        <authorList>
            <person name="Yabe S."/>
            <person name="Zheng Y."/>
            <person name="Wang C.M."/>
            <person name="Sakai Y."/>
            <person name="Abe K."/>
            <person name="Yokota A."/>
            <person name="Donadio S."/>
            <person name="Cavaletti L."/>
            <person name="Monciardini P."/>
        </authorList>
    </citation>
    <scope>NUCLEOTIDE SEQUENCE [LARGE SCALE GENOMIC DNA]</scope>
    <source>
        <strain evidence="2 3">SOSP1-9</strain>
    </source>
</reference>
<evidence type="ECO:0000313" key="3">
    <source>
        <dbReference type="Proteomes" id="UP000635565"/>
    </source>
</evidence>
<organism evidence="2 3">
    <name type="scientific">Dictyobacter formicarum</name>
    <dbReference type="NCBI Taxonomy" id="2778368"/>
    <lineage>
        <taxon>Bacteria</taxon>
        <taxon>Bacillati</taxon>
        <taxon>Chloroflexota</taxon>
        <taxon>Ktedonobacteria</taxon>
        <taxon>Ktedonobacterales</taxon>
        <taxon>Dictyobacteraceae</taxon>
        <taxon>Dictyobacter</taxon>
    </lineage>
</organism>
<feature type="region of interest" description="Disordered" evidence="1">
    <location>
        <begin position="1"/>
        <end position="25"/>
    </location>
</feature>
<proteinExistence type="predicted"/>
<sequence>MPLVTTFPTRRRSFTGREGSPNFSPLEQAKFYPLTAFLAIDDLDQNNLDLKQERGDTEAHKILSSDKDQQPQRDF</sequence>